<accession>A0A1H8VJI4</accession>
<dbReference type="InterPro" id="IPR001647">
    <property type="entry name" value="HTH_TetR"/>
</dbReference>
<keyword evidence="6" id="KW-1185">Reference proteome</keyword>
<keyword evidence="1 2" id="KW-0238">DNA-binding</keyword>
<name>A0A1H8VJI4_9EURY</name>
<evidence type="ECO:0000256" key="2">
    <source>
        <dbReference type="PROSITE-ProRule" id="PRU00335"/>
    </source>
</evidence>
<evidence type="ECO:0000313" key="5">
    <source>
        <dbReference type="EMBL" id="SEP15586.1"/>
    </source>
</evidence>
<organism evidence="5 6">
    <name type="scientific">Halorientalis persicus</name>
    <dbReference type="NCBI Taxonomy" id="1367881"/>
    <lineage>
        <taxon>Archaea</taxon>
        <taxon>Methanobacteriati</taxon>
        <taxon>Methanobacteriota</taxon>
        <taxon>Stenosarchaea group</taxon>
        <taxon>Halobacteria</taxon>
        <taxon>Halobacteriales</taxon>
        <taxon>Haloarculaceae</taxon>
        <taxon>Halorientalis</taxon>
    </lineage>
</organism>
<dbReference type="SUPFAM" id="SSF46689">
    <property type="entry name" value="Homeodomain-like"/>
    <property type="match status" value="1"/>
</dbReference>
<dbReference type="AlphaFoldDB" id="A0A1H8VJI4"/>
<feature type="domain" description="HTH tetR-type" evidence="4">
    <location>
        <begin position="1"/>
        <end position="54"/>
    </location>
</feature>
<reference evidence="6" key="1">
    <citation type="submission" date="2016-10" db="EMBL/GenBank/DDBJ databases">
        <authorList>
            <person name="Varghese N."/>
            <person name="Submissions S."/>
        </authorList>
    </citation>
    <scope>NUCLEOTIDE SEQUENCE [LARGE SCALE GENOMIC DNA]</scope>
    <source>
        <strain evidence="6">IBRC-M 10043</strain>
    </source>
</reference>
<evidence type="ECO:0000313" key="6">
    <source>
        <dbReference type="Proteomes" id="UP000198775"/>
    </source>
</evidence>
<dbReference type="EMBL" id="FOCX01000038">
    <property type="protein sequence ID" value="SEP15586.1"/>
    <property type="molecule type" value="Genomic_DNA"/>
</dbReference>
<proteinExistence type="predicted"/>
<gene>
    <name evidence="5" type="ORF">SAMN05216388_103831</name>
</gene>
<dbReference type="PROSITE" id="PS50977">
    <property type="entry name" value="HTH_TETR_2"/>
    <property type="match status" value="1"/>
</dbReference>
<feature type="DNA-binding region" description="H-T-H motif" evidence="2">
    <location>
        <begin position="17"/>
        <end position="36"/>
    </location>
</feature>
<dbReference type="Pfam" id="PF00440">
    <property type="entry name" value="TetR_N"/>
    <property type="match status" value="1"/>
</dbReference>
<feature type="region of interest" description="Disordered" evidence="3">
    <location>
        <begin position="102"/>
        <end position="122"/>
    </location>
</feature>
<dbReference type="InterPro" id="IPR009057">
    <property type="entry name" value="Homeodomain-like_sf"/>
</dbReference>
<sequence length="122" mass="13610">MQATYDAIQQHGYAGLTIQSIADNFGKSKAVLHYHYDTKEDLLAAFLDYLLSEFGETIQIEGLSSPEEQLLSLVDLLLYGPDDTASEEIRQMQIALLEVQSQSPHKPFAHPSEIVDTAERSL</sequence>
<dbReference type="GO" id="GO:0003677">
    <property type="term" value="F:DNA binding"/>
    <property type="evidence" value="ECO:0007669"/>
    <property type="project" value="UniProtKB-UniRule"/>
</dbReference>
<evidence type="ECO:0000256" key="3">
    <source>
        <dbReference type="SAM" id="MobiDB-lite"/>
    </source>
</evidence>
<evidence type="ECO:0000256" key="1">
    <source>
        <dbReference type="ARBA" id="ARBA00023125"/>
    </source>
</evidence>
<dbReference type="Gene3D" id="1.10.357.10">
    <property type="entry name" value="Tetracycline Repressor, domain 2"/>
    <property type="match status" value="1"/>
</dbReference>
<protein>
    <submittedName>
        <fullName evidence="5">Transcriptional regulator, TetR family</fullName>
    </submittedName>
</protein>
<dbReference type="Proteomes" id="UP000198775">
    <property type="component" value="Unassembled WGS sequence"/>
</dbReference>
<evidence type="ECO:0000259" key="4">
    <source>
        <dbReference type="PROSITE" id="PS50977"/>
    </source>
</evidence>